<evidence type="ECO:0000256" key="5">
    <source>
        <dbReference type="SAM" id="MobiDB-lite"/>
    </source>
</evidence>
<dbReference type="Gene3D" id="2.30.30.380">
    <property type="entry name" value="Zn-finger domain of Sec23/24"/>
    <property type="match status" value="1"/>
</dbReference>
<dbReference type="PROSITE" id="PS51397">
    <property type="entry name" value="WLM"/>
    <property type="match status" value="1"/>
</dbReference>
<evidence type="ECO:0000259" key="7">
    <source>
        <dbReference type="PROSITE" id="PS51397"/>
    </source>
</evidence>
<dbReference type="InterPro" id="IPR001876">
    <property type="entry name" value="Znf_RanBP2"/>
</dbReference>
<dbReference type="InterPro" id="IPR013536">
    <property type="entry name" value="WLM_dom"/>
</dbReference>
<dbReference type="PROSITE" id="PS01358">
    <property type="entry name" value="ZF_RANBP2_1"/>
    <property type="match status" value="1"/>
</dbReference>
<feature type="compositionally biased region" description="Basic and acidic residues" evidence="5">
    <location>
        <begin position="191"/>
        <end position="207"/>
    </location>
</feature>
<dbReference type="AlphaFoldDB" id="A0AAD6UL94"/>
<accession>A0AAD6UL94</accession>
<dbReference type="GO" id="GO:0008270">
    <property type="term" value="F:zinc ion binding"/>
    <property type="evidence" value="ECO:0007669"/>
    <property type="project" value="UniProtKB-KW"/>
</dbReference>
<dbReference type="PANTHER" id="PTHR46622">
    <property type="entry name" value="DNA-DEPENDENT METALLOPROTEASE WSS1"/>
    <property type="match status" value="1"/>
</dbReference>
<dbReference type="Proteomes" id="UP001222325">
    <property type="component" value="Unassembled WGS sequence"/>
</dbReference>
<organism evidence="8 9">
    <name type="scientific">Mycena belliarum</name>
    <dbReference type="NCBI Taxonomy" id="1033014"/>
    <lineage>
        <taxon>Eukaryota</taxon>
        <taxon>Fungi</taxon>
        <taxon>Dikarya</taxon>
        <taxon>Basidiomycota</taxon>
        <taxon>Agaricomycotina</taxon>
        <taxon>Agaricomycetes</taxon>
        <taxon>Agaricomycetidae</taxon>
        <taxon>Agaricales</taxon>
        <taxon>Marasmiineae</taxon>
        <taxon>Mycenaceae</taxon>
        <taxon>Mycena</taxon>
    </lineage>
</organism>
<feature type="region of interest" description="Disordered" evidence="5">
    <location>
        <begin position="191"/>
        <end position="224"/>
    </location>
</feature>
<keyword evidence="3" id="KW-0862">Zinc</keyword>
<gene>
    <name evidence="8" type="ORF">B0H15DRAFT_919015</name>
</gene>
<evidence type="ECO:0000313" key="8">
    <source>
        <dbReference type="EMBL" id="KAJ7103050.1"/>
    </source>
</evidence>
<sequence length="375" mass="40571">MSNSSTDNFVRAFTHLKGRPKEERALPMLQRIASLVKPIMRKHGWVLPVLAEFFPAQDNLIDVNAGQKILLRLRPAHAPDTFYEEDDVVQTMLHELTHNVHGPHDERFYKFLGGLQDEYDALQRSGYSGEGFFSTGKRVGEGKAHDLPPHLARAKALEAAEKRAQTARVLGSGGRLGGGLRNIVNENLSPRERAAQAAERRARDEKACGSGALAQREAEKAANESIEHKVVDLTLDSDSDSDSGDSDVIIVDEPPRAPAAGPSKLTIPQSKRVAAAAAARPLARAAKSSSVETKPQPPPARKVRLAPTPAAAADAEWACRACTLLNGPLVLQCAACFSSRPPDETTGWTCRLCGEPGMPHDFWTCRVCGTVKAES</sequence>
<feature type="domain" description="RanBP2-type" evidence="6">
    <location>
        <begin position="313"/>
        <end position="342"/>
    </location>
</feature>
<evidence type="ECO:0000256" key="4">
    <source>
        <dbReference type="PROSITE-ProRule" id="PRU00322"/>
    </source>
</evidence>
<reference evidence="8" key="1">
    <citation type="submission" date="2023-03" db="EMBL/GenBank/DDBJ databases">
        <title>Massive genome expansion in bonnet fungi (Mycena s.s.) driven by repeated elements and novel gene families across ecological guilds.</title>
        <authorList>
            <consortium name="Lawrence Berkeley National Laboratory"/>
            <person name="Harder C.B."/>
            <person name="Miyauchi S."/>
            <person name="Viragh M."/>
            <person name="Kuo A."/>
            <person name="Thoen E."/>
            <person name="Andreopoulos B."/>
            <person name="Lu D."/>
            <person name="Skrede I."/>
            <person name="Drula E."/>
            <person name="Henrissat B."/>
            <person name="Morin E."/>
            <person name="Kohler A."/>
            <person name="Barry K."/>
            <person name="LaButti K."/>
            <person name="Morin E."/>
            <person name="Salamov A."/>
            <person name="Lipzen A."/>
            <person name="Mereny Z."/>
            <person name="Hegedus B."/>
            <person name="Baldrian P."/>
            <person name="Stursova M."/>
            <person name="Weitz H."/>
            <person name="Taylor A."/>
            <person name="Grigoriev I.V."/>
            <person name="Nagy L.G."/>
            <person name="Martin F."/>
            <person name="Kauserud H."/>
        </authorList>
    </citation>
    <scope>NUCLEOTIDE SEQUENCE</scope>
    <source>
        <strain evidence="8">CBHHK173m</strain>
    </source>
</reference>
<dbReference type="GO" id="GO:0006281">
    <property type="term" value="P:DNA repair"/>
    <property type="evidence" value="ECO:0007669"/>
    <property type="project" value="TreeGrafter"/>
</dbReference>
<dbReference type="GO" id="GO:0008237">
    <property type="term" value="F:metallopeptidase activity"/>
    <property type="evidence" value="ECO:0007669"/>
    <property type="project" value="TreeGrafter"/>
</dbReference>
<dbReference type="Pfam" id="PF08325">
    <property type="entry name" value="WLM"/>
    <property type="match status" value="1"/>
</dbReference>
<dbReference type="EMBL" id="JARJCN010000002">
    <property type="protein sequence ID" value="KAJ7103050.1"/>
    <property type="molecule type" value="Genomic_DNA"/>
</dbReference>
<keyword evidence="9" id="KW-1185">Reference proteome</keyword>
<evidence type="ECO:0000256" key="3">
    <source>
        <dbReference type="ARBA" id="ARBA00022833"/>
    </source>
</evidence>
<feature type="domain" description="WLM" evidence="7">
    <location>
        <begin position="1"/>
        <end position="203"/>
    </location>
</feature>
<name>A0AAD6UL94_9AGAR</name>
<keyword evidence="2 4" id="KW-0863">Zinc-finger</keyword>
<evidence type="ECO:0000256" key="2">
    <source>
        <dbReference type="ARBA" id="ARBA00022771"/>
    </source>
</evidence>
<evidence type="ECO:0000259" key="6">
    <source>
        <dbReference type="PROSITE" id="PS50199"/>
    </source>
</evidence>
<evidence type="ECO:0000313" key="9">
    <source>
        <dbReference type="Proteomes" id="UP001222325"/>
    </source>
</evidence>
<dbReference type="SUPFAM" id="SSF90209">
    <property type="entry name" value="Ran binding protein zinc finger-like"/>
    <property type="match status" value="1"/>
</dbReference>
<proteinExistence type="predicted"/>
<dbReference type="PROSITE" id="PS50199">
    <property type="entry name" value="ZF_RANBP2_2"/>
    <property type="match status" value="1"/>
</dbReference>
<dbReference type="InterPro" id="IPR053000">
    <property type="entry name" value="WSS1-like_metalloprotease"/>
</dbReference>
<feature type="region of interest" description="Disordered" evidence="5">
    <location>
        <begin position="283"/>
        <end position="304"/>
    </location>
</feature>
<dbReference type="PANTHER" id="PTHR46622:SF1">
    <property type="entry name" value="DNA-DEPENDENT METALLOPROTEASE WSS1"/>
    <property type="match status" value="1"/>
</dbReference>
<keyword evidence="1" id="KW-0479">Metal-binding</keyword>
<comment type="caution">
    <text evidence="8">The sequence shown here is derived from an EMBL/GenBank/DDBJ whole genome shotgun (WGS) entry which is preliminary data.</text>
</comment>
<evidence type="ECO:0000256" key="1">
    <source>
        <dbReference type="ARBA" id="ARBA00022723"/>
    </source>
</evidence>
<dbReference type="GO" id="GO:0005634">
    <property type="term" value="C:nucleus"/>
    <property type="evidence" value="ECO:0007669"/>
    <property type="project" value="TreeGrafter"/>
</dbReference>
<dbReference type="InterPro" id="IPR036443">
    <property type="entry name" value="Znf_RanBP2_sf"/>
</dbReference>
<protein>
    <submittedName>
        <fullName evidence="8">WLM domain-containing protein</fullName>
    </submittedName>
</protein>